<reference evidence="1" key="3">
    <citation type="submission" date="2025-09" db="UniProtKB">
        <authorList>
            <consortium name="Ensembl"/>
        </authorList>
    </citation>
    <scope>IDENTIFICATION</scope>
</reference>
<reference evidence="1" key="2">
    <citation type="submission" date="2025-08" db="UniProtKB">
        <authorList>
            <consortium name="Ensembl"/>
        </authorList>
    </citation>
    <scope>IDENTIFICATION</scope>
</reference>
<protein>
    <recommendedName>
        <fullName evidence="3">Retrotransposon gag domain-containing protein</fullName>
    </recommendedName>
</protein>
<evidence type="ECO:0008006" key="3">
    <source>
        <dbReference type="Google" id="ProtNLM"/>
    </source>
</evidence>
<keyword evidence="2" id="KW-1185">Reference proteome</keyword>
<dbReference type="Ensembl" id="ENSGWIT00000034182.1">
    <property type="protein sequence ID" value="ENSGWIP00000031384.1"/>
    <property type="gene ID" value="ENSGWIG00000016237.1"/>
</dbReference>
<evidence type="ECO:0000313" key="2">
    <source>
        <dbReference type="Proteomes" id="UP000694680"/>
    </source>
</evidence>
<sequence length="196" mass="21946">MCRLHSLSQPPIPWPRWFESFETFIAAAGVVDASDARLKALLIHSLGNEGQRIFRTLGPADKYRDCVALLTGHFAAPQSVIVRRIIFRQRRQRPCESVHQYVTDLRCLASVCKFQHLEDEFIRDQLAEHAADHKLRERLLMSPDDTTLSKAVEMAFQLESAAMLASRLTATGPPPSLSTPCEDCHPTSAQAAPHFA</sequence>
<proteinExistence type="predicted"/>
<dbReference type="PANTHER" id="PTHR33198:SF20">
    <property type="entry name" value="RETROTRANSPOSON GAG DOMAIN-CONTAINING PROTEIN"/>
    <property type="match status" value="1"/>
</dbReference>
<evidence type="ECO:0000313" key="1">
    <source>
        <dbReference type="Ensembl" id="ENSGWIP00000031384.1"/>
    </source>
</evidence>
<reference evidence="1" key="1">
    <citation type="submission" date="2020-06" db="EMBL/GenBank/DDBJ databases">
        <authorList>
            <consortium name="Wellcome Sanger Institute Data Sharing"/>
        </authorList>
    </citation>
    <scope>NUCLEOTIDE SEQUENCE [LARGE SCALE GENOMIC DNA]</scope>
</reference>
<name>A0A8C5GK09_GOUWI</name>
<organism evidence="1 2">
    <name type="scientific">Gouania willdenowi</name>
    <name type="common">Blunt-snouted clingfish</name>
    <name type="synonym">Lepadogaster willdenowi</name>
    <dbReference type="NCBI Taxonomy" id="441366"/>
    <lineage>
        <taxon>Eukaryota</taxon>
        <taxon>Metazoa</taxon>
        <taxon>Chordata</taxon>
        <taxon>Craniata</taxon>
        <taxon>Vertebrata</taxon>
        <taxon>Euteleostomi</taxon>
        <taxon>Actinopterygii</taxon>
        <taxon>Neopterygii</taxon>
        <taxon>Teleostei</taxon>
        <taxon>Neoteleostei</taxon>
        <taxon>Acanthomorphata</taxon>
        <taxon>Ovalentaria</taxon>
        <taxon>Blenniimorphae</taxon>
        <taxon>Blenniiformes</taxon>
        <taxon>Gobiesocoidei</taxon>
        <taxon>Gobiesocidae</taxon>
        <taxon>Gobiesocinae</taxon>
        <taxon>Gouania</taxon>
    </lineage>
</organism>
<dbReference type="PANTHER" id="PTHR33198">
    <property type="entry name" value="ANK_REP_REGION DOMAIN-CONTAINING PROTEIN-RELATED"/>
    <property type="match status" value="1"/>
</dbReference>
<dbReference type="Proteomes" id="UP000694680">
    <property type="component" value="Chromosome 3"/>
</dbReference>
<accession>A0A8C5GK09</accession>
<dbReference type="AlphaFoldDB" id="A0A8C5GK09"/>